<dbReference type="AlphaFoldDB" id="A0A1I8FSA4"/>
<accession>A0A1I8FSA4</accession>
<sequence length="312" mass="34354">AQSLSLKPEASARSSTEASRLTFLARLDLSCNQLRDLPLVLESLELLQHLNLSANQFSDLPLVLASFSRLQYLNLFNNRLCRLEPAVLGCLTSLRTLNLNSNSLGLAARRDLSPYSGSQLLAANRNQLTSLPVELFGCLASLRVLQLQRNCLTELPESAAACNHLEYLDVACNQLQLLPASAQHQEQEALGLKELCARAVMQELRSRASPLRDQLKALPAARRAAVQCSRCAVCGGAFLNTWLEMRPLRAVQPVRSDEQKPAKMSTTRARRRRRRVSSAAPAASQFAGSHRALVCSYKCFNGSVEFYGLAFS</sequence>
<dbReference type="InterPro" id="IPR032675">
    <property type="entry name" value="LRR_dom_sf"/>
</dbReference>
<dbReference type="Proteomes" id="UP000095280">
    <property type="component" value="Unplaced"/>
</dbReference>
<dbReference type="PROSITE" id="PS51450">
    <property type="entry name" value="LRR"/>
    <property type="match status" value="1"/>
</dbReference>
<name>A0A1I8FSA4_9PLAT</name>
<keyword evidence="2" id="KW-0677">Repeat</keyword>
<evidence type="ECO:0000313" key="5">
    <source>
        <dbReference type="WBParaSite" id="maker-unitig_44574-snap-gene-0.1-mRNA-1"/>
    </source>
</evidence>
<dbReference type="SMART" id="SM00369">
    <property type="entry name" value="LRR_TYP"/>
    <property type="match status" value="7"/>
</dbReference>
<proteinExistence type="predicted"/>
<reference evidence="5" key="1">
    <citation type="submission" date="2016-11" db="UniProtKB">
        <authorList>
            <consortium name="WormBaseParasite"/>
        </authorList>
    </citation>
    <scope>IDENTIFICATION</scope>
</reference>
<dbReference type="Pfam" id="PF00560">
    <property type="entry name" value="LRR_1"/>
    <property type="match status" value="1"/>
</dbReference>
<evidence type="ECO:0000256" key="2">
    <source>
        <dbReference type="ARBA" id="ARBA00022737"/>
    </source>
</evidence>
<dbReference type="WBParaSite" id="maker-unitig_44574-snap-gene-0.1-mRNA-1">
    <property type="protein sequence ID" value="maker-unitig_44574-snap-gene-0.1-mRNA-1"/>
    <property type="gene ID" value="maker-unitig_44574-snap-gene-0.1"/>
</dbReference>
<dbReference type="PANTHER" id="PTHR45752">
    <property type="entry name" value="LEUCINE-RICH REPEAT-CONTAINING"/>
    <property type="match status" value="1"/>
</dbReference>
<evidence type="ECO:0000313" key="4">
    <source>
        <dbReference type="Proteomes" id="UP000095280"/>
    </source>
</evidence>
<dbReference type="SMART" id="SM00364">
    <property type="entry name" value="LRR_BAC"/>
    <property type="match status" value="5"/>
</dbReference>
<dbReference type="InterPro" id="IPR050715">
    <property type="entry name" value="LRR-SigEffector_domain"/>
</dbReference>
<keyword evidence="4" id="KW-1185">Reference proteome</keyword>
<dbReference type="PRINTS" id="PR00019">
    <property type="entry name" value="LEURICHRPT"/>
</dbReference>
<evidence type="ECO:0000256" key="1">
    <source>
        <dbReference type="ARBA" id="ARBA00022614"/>
    </source>
</evidence>
<dbReference type="InterPro" id="IPR001611">
    <property type="entry name" value="Leu-rich_rpt"/>
</dbReference>
<dbReference type="Pfam" id="PF13855">
    <property type="entry name" value="LRR_8"/>
    <property type="match status" value="1"/>
</dbReference>
<feature type="region of interest" description="Disordered" evidence="3">
    <location>
        <begin position="253"/>
        <end position="281"/>
    </location>
</feature>
<keyword evidence="1" id="KW-0433">Leucine-rich repeat</keyword>
<protein>
    <submittedName>
        <fullName evidence="5">Leucine rich repeat-containing protein</fullName>
    </submittedName>
</protein>
<dbReference type="Gene3D" id="3.80.10.10">
    <property type="entry name" value="Ribonuclease Inhibitor"/>
    <property type="match status" value="2"/>
</dbReference>
<dbReference type="SUPFAM" id="SSF52058">
    <property type="entry name" value="L domain-like"/>
    <property type="match status" value="1"/>
</dbReference>
<organism evidence="4 5">
    <name type="scientific">Macrostomum lignano</name>
    <dbReference type="NCBI Taxonomy" id="282301"/>
    <lineage>
        <taxon>Eukaryota</taxon>
        <taxon>Metazoa</taxon>
        <taxon>Spiralia</taxon>
        <taxon>Lophotrochozoa</taxon>
        <taxon>Platyhelminthes</taxon>
        <taxon>Rhabditophora</taxon>
        <taxon>Macrostomorpha</taxon>
        <taxon>Macrostomida</taxon>
        <taxon>Macrostomidae</taxon>
        <taxon>Macrostomum</taxon>
    </lineage>
</organism>
<dbReference type="InterPro" id="IPR003591">
    <property type="entry name" value="Leu-rich_rpt_typical-subtyp"/>
</dbReference>
<dbReference type="PANTHER" id="PTHR45752:SF187">
    <property type="entry name" value="LEUCINE-RICH REPEAT AND IQ DOMAIN-CONTAINING PROTEIN 4"/>
    <property type="match status" value="1"/>
</dbReference>
<evidence type="ECO:0000256" key="3">
    <source>
        <dbReference type="SAM" id="MobiDB-lite"/>
    </source>
</evidence>